<feature type="binding site" evidence="17">
    <location>
        <position position="3"/>
    </location>
    <ligand>
        <name>ATP</name>
        <dbReference type="ChEBI" id="CHEBI:30616"/>
    </ligand>
</feature>
<feature type="transmembrane region" description="Helical" evidence="19">
    <location>
        <begin position="51"/>
        <end position="69"/>
    </location>
</feature>
<comment type="similarity">
    <text evidence="2">Belongs to the bacterial diacylglycerol kinase family.</text>
</comment>
<feature type="binding site" evidence="17">
    <location>
        <begin position="79"/>
        <end position="81"/>
    </location>
    <ligand>
        <name>ATP</name>
        <dbReference type="ChEBI" id="CHEBI:30616"/>
    </ligand>
</feature>
<evidence type="ECO:0000256" key="1">
    <source>
        <dbReference type="ARBA" id="ARBA00004651"/>
    </source>
</evidence>
<evidence type="ECO:0000256" key="18">
    <source>
        <dbReference type="PIRSR" id="PIRSR600829-4"/>
    </source>
</evidence>
<dbReference type="GO" id="GO:0005524">
    <property type="term" value="F:ATP binding"/>
    <property type="evidence" value="ECO:0007669"/>
    <property type="project" value="UniProtKB-KW"/>
</dbReference>
<evidence type="ECO:0000256" key="8">
    <source>
        <dbReference type="ARBA" id="ARBA00022777"/>
    </source>
</evidence>
<dbReference type="PANTHER" id="PTHR34299">
    <property type="entry name" value="DIACYLGLYCEROL KINASE"/>
    <property type="match status" value="1"/>
</dbReference>
<dbReference type="GO" id="GO:0008654">
    <property type="term" value="P:phospholipid biosynthetic process"/>
    <property type="evidence" value="ECO:0007669"/>
    <property type="project" value="UniProtKB-KW"/>
</dbReference>
<gene>
    <name evidence="20" type="ORF">SAMN02745751_02289</name>
</gene>
<evidence type="ECO:0000256" key="10">
    <source>
        <dbReference type="ARBA" id="ARBA00022989"/>
    </source>
</evidence>
<evidence type="ECO:0000256" key="6">
    <source>
        <dbReference type="ARBA" id="ARBA00022692"/>
    </source>
</evidence>
<evidence type="ECO:0000313" key="21">
    <source>
        <dbReference type="Proteomes" id="UP000184052"/>
    </source>
</evidence>
<dbReference type="RefSeq" id="WP_073049714.1">
    <property type="nucleotide sequence ID" value="NZ_FQZL01000016.1"/>
</dbReference>
<keyword evidence="10 19" id="KW-1133">Transmembrane helix</keyword>
<feature type="binding site" evidence="17">
    <location>
        <position position="70"/>
    </location>
    <ligand>
        <name>ATP</name>
        <dbReference type="ChEBI" id="CHEBI:30616"/>
    </ligand>
</feature>
<dbReference type="Proteomes" id="UP000184052">
    <property type="component" value="Unassembled WGS sequence"/>
</dbReference>
<keyword evidence="12 19" id="KW-0472">Membrane</keyword>
<dbReference type="STRING" id="1121476.SAMN02745751_02289"/>
<feature type="transmembrane region" description="Helical" evidence="19">
    <location>
        <begin position="90"/>
        <end position="114"/>
    </location>
</feature>
<dbReference type="OrthoDB" id="9789934at2"/>
<evidence type="ECO:0000256" key="15">
    <source>
        <dbReference type="PIRSR" id="PIRSR600829-1"/>
    </source>
</evidence>
<dbReference type="EMBL" id="FQZL01000016">
    <property type="protein sequence ID" value="SHJ32209.1"/>
    <property type="molecule type" value="Genomic_DNA"/>
</dbReference>
<dbReference type="GO" id="GO:0016301">
    <property type="term" value="F:kinase activity"/>
    <property type="evidence" value="ECO:0007669"/>
    <property type="project" value="UniProtKB-KW"/>
</dbReference>
<comment type="cofactor">
    <cofactor evidence="18">
        <name>Mg(2+)</name>
        <dbReference type="ChEBI" id="CHEBI:18420"/>
    </cofactor>
    <text evidence="18">Mn(2+), Zn(2+), Cd(2+) and Co(2+) support activity to lesser extents.</text>
</comment>
<dbReference type="Pfam" id="PF01219">
    <property type="entry name" value="DAGK_prokar"/>
    <property type="match status" value="1"/>
</dbReference>
<name>A0A1M6ICH5_9FIRM</name>
<evidence type="ECO:0000256" key="17">
    <source>
        <dbReference type="PIRSR" id="PIRSR600829-3"/>
    </source>
</evidence>
<dbReference type="GO" id="GO:0005886">
    <property type="term" value="C:plasma membrane"/>
    <property type="evidence" value="ECO:0007669"/>
    <property type="project" value="UniProtKB-SubCell"/>
</dbReference>
<dbReference type="Gene3D" id="1.10.287.3610">
    <property type="match status" value="1"/>
</dbReference>
<keyword evidence="7 17" id="KW-0547">Nucleotide-binding</keyword>
<sequence>MRRLINSFRFACNGIRYAIHTQQNFRIQLFFLAAAVSLGICFQISEIEWIALILTSSLVLILEIVNTSIERLVDFMTSEYHPKAEQVKDTAAGAVLIASIMSVIIGLIIFIPYIF</sequence>
<dbReference type="CDD" id="cd14265">
    <property type="entry name" value="UDPK_IM_like"/>
    <property type="match status" value="1"/>
</dbReference>
<dbReference type="GO" id="GO:0046872">
    <property type="term" value="F:metal ion binding"/>
    <property type="evidence" value="ECO:0007669"/>
    <property type="project" value="UniProtKB-KW"/>
</dbReference>
<evidence type="ECO:0000256" key="9">
    <source>
        <dbReference type="ARBA" id="ARBA00022840"/>
    </source>
</evidence>
<dbReference type="PANTHER" id="PTHR34299:SF1">
    <property type="entry name" value="DIACYLGLYCEROL KINASE"/>
    <property type="match status" value="1"/>
</dbReference>
<dbReference type="InterPro" id="IPR033717">
    <property type="entry name" value="UDPK"/>
</dbReference>
<feature type="binding site" evidence="17">
    <location>
        <begin position="88"/>
        <end position="89"/>
    </location>
    <ligand>
        <name>ATP</name>
        <dbReference type="ChEBI" id="CHEBI:30616"/>
    </ligand>
</feature>
<evidence type="ECO:0000256" key="11">
    <source>
        <dbReference type="ARBA" id="ARBA00023098"/>
    </source>
</evidence>
<keyword evidence="21" id="KW-1185">Reference proteome</keyword>
<keyword evidence="8 20" id="KW-0418">Kinase</keyword>
<dbReference type="InterPro" id="IPR036945">
    <property type="entry name" value="DAGK_sf"/>
</dbReference>
<keyword evidence="9 17" id="KW-0067">ATP-binding</keyword>
<evidence type="ECO:0000256" key="2">
    <source>
        <dbReference type="ARBA" id="ARBA00005967"/>
    </source>
</evidence>
<feature type="active site" description="Proton acceptor" evidence="15">
    <location>
        <position position="63"/>
    </location>
</feature>
<keyword evidence="14" id="KW-1208">Phospholipid metabolism</keyword>
<keyword evidence="13" id="KW-0594">Phospholipid biosynthesis</keyword>
<dbReference type="InterPro" id="IPR000829">
    <property type="entry name" value="DAGK"/>
</dbReference>
<keyword evidence="4" id="KW-0444">Lipid biosynthesis</keyword>
<keyword evidence="11" id="KW-0443">Lipid metabolism</keyword>
<evidence type="ECO:0000313" key="20">
    <source>
        <dbReference type="EMBL" id="SHJ32209.1"/>
    </source>
</evidence>
<evidence type="ECO:0000256" key="12">
    <source>
        <dbReference type="ARBA" id="ARBA00023136"/>
    </source>
</evidence>
<feature type="binding site" evidence="16">
    <location>
        <position position="63"/>
    </location>
    <ligand>
        <name>substrate</name>
    </ligand>
</feature>
<evidence type="ECO:0000256" key="14">
    <source>
        <dbReference type="ARBA" id="ARBA00023264"/>
    </source>
</evidence>
<proteinExistence type="inferred from homology"/>
<feature type="binding site" evidence="16">
    <location>
        <position position="3"/>
    </location>
    <ligand>
        <name>substrate</name>
    </ligand>
</feature>
<evidence type="ECO:0000256" key="13">
    <source>
        <dbReference type="ARBA" id="ARBA00023209"/>
    </source>
</evidence>
<evidence type="ECO:0000256" key="5">
    <source>
        <dbReference type="ARBA" id="ARBA00022679"/>
    </source>
</evidence>
<evidence type="ECO:0000256" key="3">
    <source>
        <dbReference type="ARBA" id="ARBA00022475"/>
    </source>
</evidence>
<dbReference type="PROSITE" id="PS01069">
    <property type="entry name" value="DAGK_PROKAR"/>
    <property type="match status" value="1"/>
</dbReference>
<organism evidence="20 21">
    <name type="scientific">Dethiosulfatibacter aminovorans DSM 17477</name>
    <dbReference type="NCBI Taxonomy" id="1121476"/>
    <lineage>
        <taxon>Bacteria</taxon>
        <taxon>Bacillati</taxon>
        <taxon>Bacillota</taxon>
        <taxon>Tissierellia</taxon>
        <taxon>Dethiosulfatibacter</taxon>
    </lineage>
</organism>
<feature type="binding site" evidence="18">
    <location>
        <position position="70"/>
    </location>
    <ligand>
        <name>a divalent metal cation</name>
        <dbReference type="ChEBI" id="CHEBI:60240"/>
    </ligand>
</feature>
<accession>A0A1M6ICH5</accession>
<evidence type="ECO:0000256" key="4">
    <source>
        <dbReference type="ARBA" id="ARBA00022516"/>
    </source>
</evidence>
<evidence type="ECO:0000256" key="7">
    <source>
        <dbReference type="ARBA" id="ARBA00022741"/>
    </source>
</evidence>
<protein>
    <submittedName>
        <fullName evidence="20">Diacylglycerol kinase (ATP)</fullName>
    </submittedName>
</protein>
<comment type="subcellular location">
    <subcellularLocation>
        <location evidence="1">Cell membrane</location>
        <topology evidence="1">Multi-pass membrane protein</topology>
    </subcellularLocation>
</comment>
<keyword evidence="5" id="KW-0808">Transferase</keyword>
<evidence type="ECO:0000256" key="19">
    <source>
        <dbReference type="SAM" id="Phobius"/>
    </source>
</evidence>
<feature type="transmembrane region" description="Helical" evidence="19">
    <location>
        <begin position="25"/>
        <end position="45"/>
    </location>
</feature>
<keyword evidence="6 19" id="KW-0812">Transmembrane</keyword>
<reference evidence="20 21" key="1">
    <citation type="submission" date="2016-11" db="EMBL/GenBank/DDBJ databases">
        <authorList>
            <person name="Jaros S."/>
            <person name="Januszkiewicz K."/>
            <person name="Wedrychowicz H."/>
        </authorList>
    </citation>
    <scope>NUCLEOTIDE SEQUENCE [LARGE SCALE GENOMIC DNA]</scope>
    <source>
        <strain evidence="20 21">DSM 17477</strain>
    </source>
</reference>
<keyword evidence="3" id="KW-1003">Cell membrane</keyword>
<keyword evidence="18" id="KW-0479">Metal-binding</keyword>
<keyword evidence="18" id="KW-0460">Magnesium</keyword>
<dbReference type="AlphaFoldDB" id="A0A1M6ICH5"/>
<evidence type="ECO:0000256" key="16">
    <source>
        <dbReference type="PIRSR" id="PIRSR600829-2"/>
    </source>
</evidence>